<dbReference type="SUPFAM" id="SSF89796">
    <property type="entry name" value="CoA-transferase family III (CaiB/BaiF)"/>
    <property type="match status" value="1"/>
</dbReference>
<dbReference type="VEuPathDB" id="AmoebaDB:NAEGRDRAFT_33626"/>
<dbReference type="OMA" id="IIAGPYC"/>
<evidence type="ECO:0000256" key="2">
    <source>
        <dbReference type="ARBA" id="ARBA00022679"/>
    </source>
</evidence>
<dbReference type="InterPro" id="IPR044855">
    <property type="entry name" value="CoA-Trfase_III_dom3_sf"/>
</dbReference>
<dbReference type="Pfam" id="PF02515">
    <property type="entry name" value="CoA_transf_3"/>
    <property type="match status" value="1"/>
</dbReference>
<dbReference type="PANTHER" id="PTHR48207">
    <property type="entry name" value="SUCCINATE--HYDROXYMETHYLGLUTARATE COA-TRANSFERASE"/>
    <property type="match status" value="1"/>
</dbReference>
<dbReference type="STRING" id="5762.D2VFG1"/>
<dbReference type="EMBL" id="GG738868">
    <property type="protein sequence ID" value="EFC44359.1"/>
    <property type="molecule type" value="Genomic_DNA"/>
</dbReference>
<evidence type="ECO:0000256" key="1">
    <source>
        <dbReference type="ARBA" id="ARBA00008383"/>
    </source>
</evidence>
<dbReference type="Proteomes" id="UP000006671">
    <property type="component" value="Unassembled WGS sequence"/>
</dbReference>
<dbReference type="AlphaFoldDB" id="D2VFG1"/>
<proteinExistence type="inferred from homology"/>
<dbReference type="InterPro" id="IPR003673">
    <property type="entry name" value="CoA-Trfase_fam_III"/>
</dbReference>
<dbReference type="eggNOG" id="KOG3957">
    <property type="taxonomic scope" value="Eukaryota"/>
</dbReference>
<protein>
    <submittedName>
        <fullName evidence="3">Predicted protein</fullName>
    </submittedName>
</protein>
<dbReference type="Gene3D" id="3.30.1540.10">
    <property type="entry name" value="formyl-coa transferase, domain 3"/>
    <property type="match status" value="1"/>
</dbReference>
<gene>
    <name evidence="3" type="ORF">NAEGRDRAFT_33626</name>
</gene>
<organism evidence="4">
    <name type="scientific">Naegleria gruberi</name>
    <name type="common">Amoeba</name>
    <dbReference type="NCBI Taxonomy" id="5762"/>
    <lineage>
        <taxon>Eukaryota</taxon>
        <taxon>Discoba</taxon>
        <taxon>Heterolobosea</taxon>
        <taxon>Tetramitia</taxon>
        <taxon>Eutetramitia</taxon>
        <taxon>Vahlkampfiidae</taxon>
        <taxon>Naegleria</taxon>
    </lineage>
</organism>
<evidence type="ECO:0000313" key="3">
    <source>
        <dbReference type="EMBL" id="EFC44359.1"/>
    </source>
</evidence>
<sequence>MEENSDEALGRKELPLSHLRVLDLSRVLAGPYCTQLLADLGATVIKIEPPKVGDDTRSWGPPFMKIENGKMEENQSGYFQCANRNKKSLTINLKSKNGQMILHKLVKNSDILIENFKVGSLEKFGLDYKTAKSINPDLIYCSITGYGQDSSKAHLPGYDYVMQALSGVMSITGDVSTPPFKVGVAITDVMTGMYAAVGILSKVIEKQKNGGKSNSDKDWIDLSLLDCNLAYLVNQATNYLQTGNSPKRIGNKHPNIAPYDLIKCINGDIVVAVGNDAQFLRFISVISKDQPFKDLDKFTTNQQRVANRTQLIQQIEEITSQQFTKEELIRELSKFEVPCGAVNTIGEALNDPQVSERNMVWSFDNEINDKPVKTIGNPLKFINEKHEELNLRQFAKRPPILSEHTNEILSEMIGATSEEIDNWRKEGTI</sequence>
<name>D2VFG1_NAEGR</name>
<dbReference type="KEGG" id="ngr:NAEGRDRAFT_33626"/>
<dbReference type="InParanoid" id="D2VFG1"/>
<dbReference type="InterPro" id="IPR023606">
    <property type="entry name" value="CoA-Trfase_III_dom_1_sf"/>
</dbReference>
<accession>D2VFG1</accession>
<comment type="similarity">
    <text evidence="1">Belongs to the CoA-transferase III family.</text>
</comment>
<keyword evidence="2" id="KW-0808">Transferase</keyword>
<dbReference type="Gene3D" id="3.40.50.10540">
    <property type="entry name" value="Crotonobetainyl-coa:carnitine coa-transferase, domain 1"/>
    <property type="match status" value="1"/>
</dbReference>
<dbReference type="OrthoDB" id="5863171at2759"/>
<evidence type="ECO:0000313" key="4">
    <source>
        <dbReference type="Proteomes" id="UP000006671"/>
    </source>
</evidence>
<reference evidence="3 4" key="1">
    <citation type="journal article" date="2010" name="Cell">
        <title>The genome of Naegleria gruberi illuminates early eukaryotic versatility.</title>
        <authorList>
            <person name="Fritz-Laylin L.K."/>
            <person name="Prochnik S.E."/>
            <person name="Ginger M.L."/>
            <person name="Dacks J.B."/>
            <person name="Carpenter M.L."/>
            <person name="Field M.C."/>
            <person name="Kuo A."/>
            <person name="Paredez A."/>
            <person name="Chapman J."/>
            <person name="Pham J."/>
            <person name="Shu S."/>
            <person name="Neupane R."/>
            <person name="Cipriano M."/>
            <person name="Mancuso J."/>
            <person name="Tu H."/>
            <person name="Salamov A."/>
            <person name="Lindquist E."/>
            <person name="Shapiro H."/>
            <person name="Lucas S."/>
            <person name="Grigoriev I.V."/>
            <person name="Cande W.Z."/>
            <person name="Fulton C."/>
            <person name="Rokhsar D.S."/>
            <person name="Dawson S.C."/>
        </authorList>
    </citation>
    <scope>NUCLEOTIDE SEQUENCE [LARGE SCALE GENOMIC DNA]</scope>
    <source>
        <strain evidence="3 4">NEG-M</strain>
    </source>
</reference>
<dbReference type="InterPro" id="IPR050483">
    <property type="entry name" value="CoA-transferase_III_domain"/>
</dbReference>
<keyword evidence="4" id="KW-1185">Reference proteome</keyword>
<dbReference type="GeneID" id="8853346"/>
<dbReference type="PANTHER" id="PTHR48207:SF3">
    <property type="entry name" value="SUCCINATE--HYDROXYMETHYLGLUTARATE COA-TRANSFERASE"/>
    <property type="match status" value="1"/>
</dbReference>
<dbReference type="RefSeq" id="XP_002677103.1">
    <property type="nucleotide sequence ID" value="XM_002677057.1"/>
</dbReference>
<dbReference type="GO" id="GO:0008410">
    <property type="term" value="F:CoA-transferase activity"/>
    <property type="evidence" value="ECO:0007669"/>
    <property type="project" value="TreeGrafter"/>
</dbReference>